<dbReference type="RefSeq" id="WP_152763695.1">
    <property type="nucleotide sequence ID" value="NZ_WHNP01000032.1"/>
</dbReference>
<organism evidence="1 2">
    <name type="scientific">Paraburkholderia franconis</name>
    <dbReference type="NCBI Taxonomy" id="2654983"/>
    <lineage>
        <taxon>Bacteria</taxon>
        <taxon>Pseudomonadati</taxon>
        <taxon>Pseudomonadota</taxon>
        <taxon>Betaproteobacteria</taxon>
        <taxon>Burkholderiales</taxon>
        <taxon>Burkholderiaceae</taxon>
        <taxon>Paraburkholderia</taxon>
    </lineage>
</organism>
<dbReference type="Proteomes" id="UP000484381">
    <property type="component" value="Unassembled WGS sequence"/>
</dbReference>
<sequence length="110" mass="12536">MNQRHAMRCLERQRLAGPYAAQVVELRSWRLPAACDFITVISIPFLMRFDASGQKLLNPGFHREHTVRFHGNTIALSLSIVYVLSKKAPSVPWEQVLRDSEGKDESNCRA</sequence>
<comment type="caution">
    <text evidence="1">The sequence shown here is derived from an EMBL/GenBank/DDBJ whole genome shotgun (WGS) entry which is preliminary data.</text>
</comment>
<protein>
    <submittedName>
        <fullName evidence="1">Uncharacterized protein</fullName>
    </submittedName>
</protein>
<evidence type="ECO:0000313" key="1">
    <source>
        <dbReference type="EMBL" id="MPW20674.1"/>
    </source>
</evidence>
<proteinExistence type="predicted"/>
<dbReference type="AlphaFoldDB" id="A0A7X1NF12"/>
<dbReference type="EMBL" id="WHNP01000032">
    <property type="protein sequence ID" value="MPW20674.1"/>
    <property type="molecule type" value="Genomic_DNA"/>
</dbReference>
<keyword evidence="2" id="KW-1185">Reference proteome</keyword>
<gene>
    <name evidence="1" type="ORF">GCT13_28300</name>
</gene>
<reference evidence="1 2" key="1">
    <citation type="submission" date="2019-10" db="EMBL/GenBank/DDBJ databases">
        <title>Paraburkholderia sp. isolated from nodules of Mimosa pudica from Brazilian Atlantic Forest soils.</title>
        <authorList>
            <person name="Paulitsch F."/>
            <person name="Hungria M."/>
            <person name="Dall'Agnol R."/>
        </authorList>
    </citation>
    <scope>NUCLEOTIDE SEQUENCE [LARGE SCALE GENOMIC DNA]</scope>
    <source>
        <strain evidence="1 2">CNPSo 3157</strain>
    </source>
</reference>
<accession>A0A7X1NF12</accession>
<evidence type="ECO:0000313" key="2">
    <source>
        <dbReference type="Proteomes" id="UP000484381"/>
    </source>
</evidence>
<name>A0A7X1NF12_9BURK</name>